<dbReference type="GO" id="GO:0003700">
    <property type="term" value="F:DNA-binding transcription factor activity"/>
    <property type="evidence" value="ECO:0007669"/>
    <property type="project" value="InterPro"/>
</dbReference>
<comment type="caution">
    <text evidence="6">The sequence shown here is derived from an EMBL/GenBank/DDBJ whole genome shotgun (WGS) entry which is preliminary data.</text>
</comment>
<dbReference type="PROSITE" id="PS50931">
    <property type="entry name" value="HTH_LYSR"/>
    <property type="match status" value="1"/>
</dbReference>
<comment type="similarity">
    <text evidence="1">Belongs to the LysR transcriptional regulatory family.</text>
</comment>
<dbReference type="Proteomes" id="UP000018412">
    <property type="component" value="Unassembled WGS sequence"/>
</dbReference>
<keyword evidence="2" id="KW-0805">Transcription regulation</keyword>
<evidence type="ECO:0000256" key="4">
    <source>
        <dbReference type="ARBA" id="ARBA00023163"/>
    </source>
</evidence>
<dbReference type="AlphaFoldDB" id="A0A829LYF6"/>
<evidence type="ECO:0000259" key="5">
    <source>
        <dbReference type="PROSITE" id="PS50931"/>
    </source>
</evidence>
<dbReference type="EMBL" id="AYHA01000111">
    <property type="protein sequence ID" value="ESS01182.1"/>
    <property type="molecule type" value="Genomic_DNA"/>
</dbReference>
<dbReference type="InterPro" id="IPR036388">
    <property type="entry name" value="WH-like_DNA-bd_sf"/>
</dbReference>
<dbReference type="Gene3D" id="3.40.190.290">
    <property type="match status" value="1"/>
</dbReference>
<evidence type="ECO:0000256" key="1">
    <source>
        <dbReference type="ARBA" id="ARBA00009437"/>
    </source>
</evidence>
<dbReference type="GO" id="GO:0003677">
    <property type="term" value="F:DNA binding"/>
    <property type="evidence" value="ECO:0007669"/>
    <property type="project" value="UniProtKB-KW"/>
</dbReference>
<organism evidence="6 7">
    <name type="scientific">Limosilactobacillus fermentum NB-22</name>
    <dbReference type="NCBI Taxonomy" id="1408443"/>
    <lineage>
        <taxon>Bacteria</taxon>
        <taxon>Bacillati</taxon>
        <taxon>Bacillota</taxon>
        <taxon>Bacilli</taxon>
        <taxon>Lactobacillales</taxon>
        <taxon>Lactobacillaceae</taxon>
        <taxon>Limosilactobacillus</taxon>
    </lineage>
</organism>
<keyword evidence="3" id="KW-0238">DNA-binding</keyword>
<evidence type="ECO:0000313" key="6">
    <source>
        <dbReference type="EMBL" id="ESS01182.1"/>
    </source>
</evidence>
<name>A0A829LYF6_LIMFE</name>
<reference evidence="7" key="1">
    <citation type="submission" date="2013-10" db="EMBL/GenBank/DDBJ databases">
        <title>Draft genome sequence of Lactobacillus fermentum NB-22.</title>
        <authorList>
            <person name="Chaplin A.V."/>
            <person name="Shkoporov A.N."/>
            <person name="Khokhlova E.V."/>
            <person name="Efimov B.A."/>
            <person name="Kafarskaia L.I."/>
        </authorList>
    </citation>
    <scope>NUCLEOTIDE SEQUENCE [LARGE SCALE GENOMIC DNA]</scope>
    <source>
        <strain evidence="7">NB-22</strain>
    </source>
</reference>
<protein>
    <submittedName>
        <fullName evidence="6">Transcriptional regulator</fullName>
    </submittedName>
</protein>
<accession>A0A829LYF6</accession>
<dbReference type="InterPro" id="IPR000847">
    <property type="entry name" value="LysR_HTH_N"/>
</dbReference>
<dbReference type="SUPFAM" id="SSF46785">
    <property type="entry name" value="Winged helix' DNA-binding domain"/>
    <property type="match status" value="1"/>
</dbReference>
<dbReference type="InterPro" id="IPR036390">
    <property type="entry name" value="WH_DNA-bd_sf"/>
</dbReference>
<dbReference type="GO" id="GO:0032993">
    <property type="term" value="C:protein-DNA complex"/>
    <property type="evidence" value="ECO:0007669"/>
    <property type="project" value="TreeGrafter"/>
</dbReference>
<sequence length="305" mass="34142">MAMYVQQLETFIRVAEEGSFGWAANTLFISTPAVVQQISLFEEHCGVTLFKRSNRGVQLTPTGQALYEDGKKIIALSNQALARAQQIEEDSKETLQIGTSPIFRARVLIDTMTMAREDGLPLKFEIPNLVAELSQMNNNFDLLGQKCDLLEAIYCDIAWQGQCQFYELFQTPLGVAVNHHHPLAGQTSVTIKDLAPYTITLSIPGVASQLDALRTDILREIPHATIHDAETIGQDTIALSEVQPYIFITQKIFQDNHPNLVTIPLETPYTLPYGLIYSNTPSQPVRDLLAYIDDHREALIKKWVS</sequence>
<dbReference type="SUPFAM" id="SSF53850">
    <property type="entry name" value="Periplasmic binding protein-like II"/>
    <property type="match status" value="1"/>
</dbReference>
<evidence type="ECO:0000256" key="3">
    <source>
        <dbReference type="ARBA" id="ARBA00023125"/>
    </source>
</evidence>
<dbReference type="PANTHER" id="PTHR30346:SF28">
    <property type="entry name" value="HTH-TYPE TRANSCRIPTIONAL REGULATOR CYNR"/>
    <property type="match status" value="1"/>
</dbReference>
<dbReference type="Pfam" id="PF00126">
    <property type="entry name" value="HTH_1"/>
    <property type="match status" value="1"/>
</dbReference>
<dbReference type="FunFam" id="1.10.10.10:FF:000001">
    <property type="entry name" value="LysR family transcriptional regulator"/>
    <property type="match status" value="1"/>
</dbReference>
<feature type="domain" description="HTH lysR-type" evidence="5">
    <location>
        <begin position="3"/>
        <end position="60"/>
    </location>
</feature>
<keyword evidence="4" id="KW-0804">Transcription</keyword>
<evidence type="ECO:0000313" key="7">
    <source>
        <dbReference type="Proteomes" id="UP000018412"/>
    </source>
</evidence>
<proteinExistence type="inferred from homology"/>
<gene>
    <name evidence="6" type="ORF">NB22_06040</name>
</gene>
<dbReference type="PANTHER" id="PTHR30346">
    <property type="entry name" value="TRANSCRIPTIONAL DUAL REGULATOR HCAR-RELATED"/>
    <property type="match status" value="1"/>
</dbReference>
<reference evidence="6 7" key="2">
    <citation type="journal article" date="2015" name="Genome Announc.">
        <title>Draft Genome Sequence of Lactobacillus fermentum NB-22.</title>
        <authorList>
            <person name="Chaplin A.V."/>
            <person name="Shkoporov A.N."/>
            <person name="Efimov B.A."/>
            <person name="Pikina A.P."/>
            <person name="Borisova O.Y."/>
            <person name="Gladko I.A."/>
            <person name="Postnikova E.A."/>
            <person name="Lordkipanidze A.E."/>
            <person name="Kafarskaia L.I."/>
        </authorList>
    </citation>
    <scope>NUCLEOTIDE SEQUENCE [LARGE SCALE GENOMIC DNA]</scope>
    <source>
        <strain evidence="6 7">NB-22</strain>
    </source>
</reference>
<dbReference type="Gene3D" id="1.10.10.10">
    <property type="entry name" value="Winged helix-like DNA-binding domain superfamily/Winged helix DNA-binding domain"/>
    <property type="match status" value="1"/>
</dbReference>
<evidence type="ECO:0000256" key="2">
    <source>
        <dbReference type="ARBA" id="ARBA00023015"/>
    </source>
</evidence>